<dbReference type="AlphaFoldDB" id="A0AAU9EDU8"/>
<dbReference type="GO" id="GO:0033178">
    <property type="term" value="C:proton-transporting two-sector ATPase complex, catalytic domain"/>
    <property type="evidence" value="ECO:0007669"/>
    <property type="project" value="InterPro"/>
</dbReference>
<dbReference type="KEGG" id="hprf:HLPR_25980"/>
<proteinExistence type="inferred from homology"/>
<keyword evidence="3" id="KW-0406">Ion transport</keyword>
<gene>
    <name evidence="4" type="ORF">HLPR_25980</name>
</gene>
<accession>A0AAU9EDU8</accession>
<evidence type="ECO:0000313" key="5">
    <source>
        <dbReference type="Proteomes" id="UP001321786"/>
    </source>
</evidence>
<organism evidence="4 5">
    <name type="scientific">Helicovermis profundi</name>
    <dbReference type="NCBI Taxonomy" id="3065157"/>
    <lineage>
        <taxon>Bacteria</taxon>
        <taxon>Bacillati</taxon>
        <taxon>Bacillota</taxon>
        <taxon>Clostridia</taxon>
        <taxon>Helicovermis</taxon>
    </lineage>
</organism>
<reference evidence="4 5" key="1">
    <citation type="submission" date="2023-08" db="EMBL/GenBank/DDBJ databases">
        <title>Helicovermis profunda gen. nov., sp. nov., a novel mesophilic, fermentative bacterium within the Bacillota from a deep-sea hydrothermal vent chimney.</title>
        <authorList>
            <person name="Miyazaki U."/>
            <person name="Mizutani D."/>
            <person name="Hashimoto Y."/>
            <person name="Tame A."/>
            <person name="Sawayama S."/>
            <person name="Miyazaki J."/>
            <person name="Takai K."/>
            <person name="Nakagawa S."/>
        </authorList>
    </citation>
    <scope>NUCLEOTIDE SEQUENCE [LARGE SCALE GENOMIC DNA]</scope>
    <source>
        <strain evidence="4 5">S502</strain>
    </source>
</reference>
<dbReference type="SUPFAM" id="SSF160527">
    <property type="entry name" value="V-type ATPase subunit E-like"/>
    <property type="match status" value="1"/>
</dbReference>
<dbReference type="InterPro" id="IPR002842">
    <property type="entry name" value="ATPase_V1_Esu"/>
</dbReference>
<sequence length="156" mass="18224">MEEAYLEKKNTISNAKRKVKSNVLKVKKNMIDKVFSDVVDLVKQFVFSDDYKKYLRKIIDEAIVELNNENIILVEIGKNFTIEKDVILECLIEKGYLEENVKFKILDNNLIGGAIFLNDSMMYRIDYCLDSLIEHNRVYIGQLVFEMLNEAGEENE</sequence>
<keyword evidence="2" id="KW-0813">Transport</keyword>
<protein>
    <submittedName>
        <fullName evidence="4">Uncharacterized protein</fullName>
    </submittedName>
</protein>
<dbReference type="GO" id="GO:0046961">
    <property type="term" value="F:proton-transporting ATPase activity, rotational mechanism"/>
    <property type="evidence" value="ECO:0007669"/>
    <property type="project" value="InterPro"/>
</dbReference>
<dbReference type="Pfam" id="PF01991">
    <property type="entry name" value="vATP-synt_E"/>
    <property type="match status" value="1"/>
</dbReference>
<name>A0AAU9EDU8_9FIRM</name>
<dbReference type="Gene3D" id="3.30.2320.30">
    <property type="entry name" value="ATP synthase, E subunit, C-terminal"/>
    <property type="match status" value="1"/>
</dbReference>
<evidence type="ECO:0000313" key="4">
    <source>
        <dbReference type="EMBL" id="BEP30267.1"/>
    </source>
</evidence>
<evidence type="ECO:0000256" key="1">
    <source>
        <dbReference type="ARBA" id="ARBA00005901"/>
    </source>
</evidence>
<evidence type="ECO:0000256" key="3">
    <source>
        <dbReference type="ARBA" id="ARBA00023065"/>
    </source>
</evidence>
<dbReference type="EMBL" id="AP028654">
    <property type="protein sequence ID" value="BEP30267.1"/>
    <property type="molecule type" value="Genomic_DNA"/>
</dbReference>
<dbReference type="Proteomes" id="UP001321786">
    <property type="component" value="Chromosome"/>
</dbReference>
<keyword evidence="5" id="KW-1185">Reference proteome</keyword>
<dbReference type="InterPro" id="IPR038495">
    <property type="entry name" value="ATPase_E_C"/>
</dbReference>
<evidence type="ECO:0000256" key="2">
    <source>
        <dbReference type="ARBA" id="ARBA00022448"/>
    </source>
</evidence>
<comment type="similarity">
    <text evidence="1">Belongs to the V-ATPase E subunit family.</text>
</comment>